<dbReference type="PROSITE" id="PS50801">
    <property type="entry name" value="STAS"/>
    <property type="match status" value="1"/>
</dbReference>
<dbReference type="OrthoDB" id="5456061at2"/>
<evidence type="ECO:0000313" key="2">
    <source>
        <dbReference type="EMBL" id="UWZ51031.1"/>
    </source>
</evidence>
<dbReference type="InterPro" id="IPR036513">
    <property type="entry name" value="STAS_dom_sf"/>
</dbReference>
<keyword evidence="3" id="KW-1185">Reference proteome</keyword>
<feature type="domain" description="STAS" evidence="1">
    <location>
        <begin position="88"/>
        <end position="183"/>
    </location>
</feature>
<dbReference type="CDD" id="cd07043">
    <property type="entry name" value="STAS_anti-anti-sigma_factors"/>
    <property type="match status" value="1"/>
</dbReference>
<protein>
    <submittedName>
        <fullName evidence="2">STAS domain-containing protein</fullName>
    </submittedName>
</protein>
<dbReference type="AlphaFoldDB" id="A0A9Q9I8D8"/>
<proteinExistence type="predicted"/>
<dbReference type="KEGG" id="daur:Daura_30170"/>
<dbReference type="Pfam" id="PF01740">
    <property type="entry name" value="STAS"/>
    <property type="match status" value="1"/>
</dbReference>
<evidence type="ECO:0000313" key="3">
    <source>
        <dbReference type="Proteomes" id="UP001058003"/>
    </source>
</evidence>
<dbReference type="InterPro" id="IPR002645">
    <property type="entry name" value="STAS_dom"/>
</dbReference>
<organism evidence="2 3">
    <name type="scientific">Dactylosporangium aurantiacum</name>
    <dbReference type="NCBI Taxonomy" id="35754"/>
    <lineage>
        <taxon>Bacteria</taxon>
        <taxon>Bacillati</taxon>
        <taxon>Actinomycetota</taxon>
        <taxon>Actinomycetes</taxon>
        <taxon>Micromonosporales</taxon>
        <taxon>Micromonosporaceae</taxon>
        <taxon>Dactylosporangium</taxon>
    </lineage>
</organism>
<dbReference type="Gene3D" id="3.30.750.24">
    <property type="entry name" value="STAS domain"/>
    <property type="match status" value="1"/>
</dbReference>
<evidence type="ECO:0000259" key="1">
    <source>
        <dbReference type="PROSITE" id="PS50801"/>
    </source>
</evidence>
<name>A0A9Q9I8D8_9ACTN</name>
<dbReference type="EMBL" id="CP073767">
    <property type="protein sequence ID" value="UWZ51031.1"/>
    <property type="molecule type" value="Genomic_DNA"/>
</dbReference>
<dbReference type="Proteomes" id="UP001058003">
    <property type="component" value="Chromosome"/>
</dbReference>
<sequence length="209" mass="22402">MSAVLSLDGTDFSLACDECGHLIPNLAGTMRDWNVAWSLFTQDGWHGAPRAVGPHACGRCVVSPRPSGTIGQTLYSSVGRLRRTDAARRVTLQVLSDVTVVHLKGGLGLLDNTALHDLLEAEPSPGRHLLFELSLLPVVDSATLEILVQARDRTLANDRRTCVVSASGSVVRALRLLCLDQVLPNFVDQIAALDWLRCHGAGGLSHPAD</sequence>
<reference evidence="2" key="1">
    <citation type="submission" date="2021-04" db="EMBL/GenBank/DDBJ databases">
        <title>Dactylosporangium aurantiacum NRRL B-8018 full assembly.</title>
        <authorList>
            <person name="Hartkoorn R.C."/>
            <person name="Beaudoing E."/>
            <person name="Hot D."/>
        </authorList>
    </citation>
    <scope>NUCLEOTIDE SEQUENCE</scope>
    <source>
        <strain evidence="2">NRRL B-8018</strain>
    </source>
</reference>
<dbReference type="SUPFAM" id="SSF52091">
    <property type="entry name" value="SpoIIaa-like"/>
    <property type="match status" value="1"/>
</dbReference>
<gene>
    <name evidence="2" type="ORF">Daura_30170</name>
</gene>
<accession>A0A9Q9I8D8</accession>
<dbReference type="RefSeq" id="WP_156090350.1">
    <property type="nucleotide sequence ID" value="NZ_CP073767.1"/>
</dbReference>